<dbReference type="AlphaFoldDB" id="A0A816QTW3"/>
<dbReference type="GO" id="GO:0019901">
    <property type="term" value="F:protein kinase binding"/>
    <property type="evidence" value="ECO:0007669"/>
    <property type="project" value="TreeGrafter"/>
</dbReference>
<sequence length="243" mass="27703">MSRYQRGSGNLVFIAIAARHGSGTVPAAMDISGFCTNTFDNSCSILFSEGNSICIHVSNINLNRRHLGDNFDEDIQQRHQSFVVTVDNRFIISTGYWDKTELSVVLSGSEHSLTLQHTLNGDILCSFENPSIMPTPRLLSPLFDGDIIVYYGRLKLYLYTLHEKLMRQAIFEDETVENMVLNADSQYTVIDDDRGFVQIIRAHDLQPVYAYPQCDASIRSLSITRDQKHFIDNFKNKIYFFLV</sequence>
<evidence type="ECO:0000313" key="2">
    <source>
        <dbReference type="Proteomes" id="UP000663856"/>
    </source>
</evidence>
<dbReference type="PANTHER" id="PTHR13743">
    <property type="entry name" value="BEIGE/BEACH-RELATED"/>
    <property type="match status" value="1"/>
</dbReference>
<name>A0A816QTW3_9BILA</name>
<reference evidence="1" key="1">
    <citation type="submission" date="2021-02" db="EMBL/GenBank/DDBJ databases">
        <authorList>
            <person name="Nowell W R."/>
        </authorList>
    </citation>
    <scope>NUCLEOTIDE SEQUENCE</scope>
</reference>
<evidence type="ECO:0000313" key="1">
    <source>
        <dbReference type="EMBL" id="CAF2066249.1"/>
    </source>
</evidence>
<protein>
    <submittedName>
        <fullName evidence="1">Uncharacterized protein</fullName>
    </submittedName>
</protein>
<gene>
    <name evidence="1" type="ORF">WKI299_LOCUS13148</name>
</gene>
<dbReference type="PANTHER" id="PTHR13743:SF162">
    <property type="entry name" value="NEUROBEACHIN"/>
    <property type="match status" value="1"/>
</dbReference>
<dbReference type="SUPFAM" id="SSF69322">
    <property type="entry name" value="Tricorn protease domain 2"/>
    <property type="match status" value="1"/>
</dbReference>
<accession>A0A816QTW3</accession>
<dbReference type="InterPro" id="IPR050865">
    <property type="entry name" value="BEACH_Domain"/>
</dbReference>
<dbReference type="EMBL" id="CAJNRF010004985">
    <property type="protein sequence ID" value="CAF2066249.1"/>
    <property type="molecule type" value="Genomic_DNA"/>
</dbReference>
<comment type="caution">
    <text evidence="1">The sequence shown here is derived from an EMBL/GenBank/DDBJ whole genome shotgun (WGS) entry which is preliminary data.</text>
</comment>
<organism evidence="1 2">
    <name type="scientific">Rotaria magnacalcarata</name>
    <dbReference type="NCBI Taxonomy" id="392030"/>
    <lineage>
        <taxon>Eukaryota</taxon>
        <taxon>Metazoa</taxon>
        <taxon>Spiralia</taxon>
        <taxon>Gnathifera</taxon>
        <taxon>Rotifera</taxon>
        <taxon>Eurotatoria</taxon>
        <taxon>Bdelloidea</taxon>
        <taxon>Philodinida</taxon>
        <taxon>Philodinidae</taxon>
        <taxon>Rotaria</taxon>
    </lineage>
</organism>
<dbReference type="GO" id="GO:0016020">
    <property type="term" value="C:membrane"/>
    <property type="evidence" value="ECO:0007669"/>
    <property type="project" value="TreeGrafter"/>
</dbReference>
<dbReference type="GO" id="GO:0005829">
    <property type="term" value="C:cytosol"/>
    <property type="evidence" value="ECO:0007669"/>
    <property type="project" value="TreeGrafter"/>
</dbReference>
<dbReference type="Proteomes" id="UP000663856">
    <property type="component" value="Unassembled WGS sequence"/>
</dbReference>
<proteinExistence type="predicted"/>
<dbReference type="GO" id="GO:0008104">
    <property type="term" value="P:intracellular protein localization"/>
    <property type="evidence" value="ECO:0007669"/>
    <property type="project" value="TreeGrafter"/>
</dbReference>